<proteinExistence type="predicted"/>
<gene>
    <name evidence="4" type="ORF">CH339_13630</name>
</gene>
<name>A0A327JMA9_9HYPH</name>
<keyword evidence="5" id="KW-1185">Reference proteome</keyword>
<evidence type="ECO:0000256" key="1">
    <source>
        <dbReference type="ARBA" id="ARBA00004953"/>
    </source>
</evidence>
<evidence type="ECO:0000256" key="2">
    <source>
        <dbReference type="ARBA" id="ARBA00022573"/>
    </source>
</evidence>
<dbReference type="EMBL" id="NPEV01000029">
    <property type="protein sequence ID" value="RAI26503.1"/>
    <property type="molecule type" value="Genomic_DNA"/>
</dbReference>
<dbReference type="Gene3D" id="3.40.50.2300">
    <property type="match status" value="1"/>
</dbReference>
<dbReference type="RefSeq" id="WP_111434920.1">
    <property type="nucleotide sequence ID" value="NZ_JACIGG010000019.1"/>
</dbReference>
<dbReference type="InterPro" id="IPR003723">
    <property type="entry name" value="Precorrin-6x_reduct"/>
</dbReference>
<reference evidence="4 5" key="1">
    <citation type="submission" date="2017-07" db="EMBL/GenBank/DDBJ databases">
        <title>Draft Genome Sequences of Select Purple Nonsulfur Bacteria.</title>
        <authorList>
            <person name="Lasarre B."/>
            <person name="Mckinlay J.B."/>
        </authorList>
    </citation>
    <scope>NUCLEOTIDE SEQUENCE [LARGE SCALE GENOMIC DNA]</scope>
    <source>
        <strain evidence="4 5">DSM 11290</strain>
    </source>
</reference>
<keyword evidence="2" id="KW-0169">Cobalamin biosynthesis</keyword>
<evidence type="ECO:0000256" key="3">
    <source>
        <dbReference type="ARBA" id="ARBA00023002"/>
    </source>
</evidence>
<dbReference type="PANTHER" id="PTHR36925:SF1">
    <property type="entry name" value="COBALT-PRECORRIN-6A REDUCTASE"/>
    <property type="match status" value="1"/>
</dbReference>
<protein>
    <submittedName>
        <fullName evidence="4">Cobalt-precorrin-6A reductase</fullName>
    </submittedName>
</protein>
<dbReference type="PANTHER" id="PTHR36925">
    <property type="entry name" value="COBALT-PRECORRIN-6A REDUCTASE"/>
    <property type="match status" value="1"/>
</dbReference>
<dbReference type="PROSITE" id="PS51014">
    <property type="entry name" value="COBK_CBIJ"/>
    <property type="match status" value="1"/>
</dbReference>
<dbReference type="NCBIfam" id="NF005968">
    <property type="entry name" value="PRK08057.1-2"/>
    <property type="match status" value="1"/>
</dbReference>
<organism evidence="4 5">
    <name type="scientific">Rhodobium orientis</name>
    <dbReference type="NCBI Taxonomy" id="34017"/>
    <lineage>
        <taxon>Bacteria</taxon>
        <taxon>Pseudomonadati</taxon>
        <taxon>Pseudomonadota</taxon>
        <taxon>Alphaproteobacteria</taxon>
        <taxon>Hyphomicrobiales</taxon>
        <taxon>Rhodobiaceae</taxon>
        <taxon>Rhodobium</taxon>
    </lineage>
</organism>
<dbReference type="Pfam" id="PF02571">
    <property type="entry name" value="CbiJ"/>
    <property type="match status" value="1"/>
</dbReference>
<keyword evidence="3" id="KW-0560">Oxidoreductase</keyword>
<comment type="caution">
    <text evidence="4">The sequence shown here is derived from an EMBL/GenBank/DDBJ whole genome shotgun (WGS) entry which is preliminary data.</text>
</comment>
<dbReference type="GO" id="GO:0016994">
    <property type="term" value="F:precorrin-6A reductase activity"/>
    <property type="evidence" value="ECO:0007669"/>
    <property type="project" value="InterPro"/>
</dbReference>
<dbReference type="AlphaFoldDB" id="A0A327JMA9"/>
<evidence type="ECO:0000313" key="4">
    <source>
        <dbReference type="EMBL" id="RAI26503.1"/>
    </source>
</evidence>
<sequence length="255" mass="26768">MQNLETPYRVLILGGTTEASELAKALVGEPKIAPVLSLAGRTKSPKLPPIPYRIGGFGGIEGLVAYLNVNHVEAMVDATHPFAAQMTDHAAAAAKATGVPLIRVDRPAWQPQAGATWIFVATMTEAASALGPEPKRVFLTIGRNELAAFRAAPQHHYLTRSVDPPDAETRPPICTAIEAVGPFKLDDERALIADHGIDILVTKNAGGTATAAKLTAAREAGIPVVMVERPPLPAIDTVPDAATALSWLMEGAQGT</sequence>
<evidence type="ECO:0000313" key="5">
    <source>
        <dbReference type="Proteomes" id="UP000249299"/>
    </source>
</evidence>
<comment type="pathway">
    <text evidence="1">Cofactor biosynthesis; adenosylcobalamin biosynthesis.</text>
</comment>
<dbReference type="NCBIfam" id="TIGR00715">
    <property type="entry name" value="precor6x_red"/>
    <property type="match status" value="1"/>
</dbReference>
<dbReference type="Proteomes" id="UP000249299">
    <property type="component" value="Unassembled WGS sequence"/>
</dbReference>
<dbReference type="UniPathway" id="UPA00148"/>
<dbReference type="OrthoDB" id="5183775at2"/>
<dbReference type="GO" id="GO:0009236">
    <property type="term" value="P:cobalamin biosynthetic process"/>
    <property type="evidence" value="ECO:0007669"/>
    <property type="project" value="UniProtKB-UniPathway"/>
</dbReference>
<accession>A0A327JMA9</accession>